<dbReference type="InterPro" id="IPR002575">
    <property type="entry name" value="Aminoglycoside_PTrfase"/>
</dbReference>
<dbReference type="PANTHER" id="PTHR21310">
    <property type="entry name" value="AMINOGLYCOSIDE PHOSPHOTRANSFERASE-RELATED-RELATED"/>
    <property type="match status" value="1"/>
</dbReference>
<dbReference type="PANTHER" id="PTHR21310:SF15">
    <property type="entry name" value="AMINOGLYCOSIDE PHOSPHOTRANSFERASE DOMAIN-CONTAINING PROTEIN"/>
    <property type="match status" value="1"/>
</dbReference>
<dbReference type="VEuPathDB" id="FungiDB:A9K55_001949"/>
<dbReference type="AlphaFoldDB" id="A0A2H4SQY3"/>
<dbReference type="InterPro" id="IPR011009">
    <property type="entry name" value="Kinase-like_dom_sf"/>
</dbReference>
<dbReference type="SUPFAM" id="SSF56112">
    <property type="entry name" value="Protein kinase-like (PK-like)"/>
    <property type="match status" value="1"/>
</dbReference>
<accession>A0A2H4SQY3</accession>
<dbReference type="OrthoDB" id="3250044at2759"/>
<dbReference type="Proteomes" id="UP000323067">
    <property type="component" value="Chromosome iii"/>
</dbReference>
<sequence>MAELQVPSRSDVEALCRVDGSQANGLEYSDQIWVKYGIYVKLKEAAMQQYVHEHADPHIVRVPQVFDAFTTTQPNGASVTYIVMENVKGDDCAAYGKWHPQMAEQAVSQIANAARHIWEIPLPPNVTIGPFEQQRPVDRFFSDCGSDRSFQNVMQLEDWVNAKLEEGGHPDRVELQGERLSICHCDLTQFNIKMGEPIAILDWGFAGIYPRAFEEFALVHQFNLRGQKFAKALHRQLFGPKLSKHMRALALAARFHAFGC</sequence>
<dbReference type="InterPro" id="IPR051678">
    <property type="entry name" value="AGP_Transferase"/>
</dbReference>
<evidence type="ECO:0000313" key="3">
    <source>
        <dbReference type="Proteomes" id="UP000323067"/>
    </source>
</evidence>
<evidence type="ECO:0000313" key="2">
    <source>
        <dbReference type="EMBL" id="ATY65507.1"/>
    </source>
</evidence>
<protein>
    <submittedName>
        <fullName evidence="2">Phosphotransferase enzyme family</fullName>
    </submittedName>
</protein>
<reference evidence="2 3" key="1">
    <citation type="journal article" date="2017" name="BMC Genomics">
        <title>Chromosome level assembly and secondary metabolite potential of the parasitic fungus Cordyceps militaris.</title>
        <authorList>
            <person name="Kramer G.J."/>
            <person name="Nodwell J.R."/>
        </authorList>
    </citation>
    <scope>NUCLEOTIDE SEQUENCE [LARGE SCALE GENOMIC DNA]</scope>
    <source>
        <strain evidence="2 3">ATCC 34164</strain>
    </source>
</reference>
<gene>
    <name evidence="2" type="ORF">A9K55_001949</name>
</gene>
<name>A0A2H4SQY3_CORMI</name>
<dbReference type="Pfam" id="PF01636">
    <property type="entry name" value="APH"/>
    <property type="match status" value="1"/>
</dbReference>
<dbReference type="GO" id="GO:0016740">
    <property type="term" value="F:transferase activity"/>
    <property type="evidence" value="ECO:0007669"/>
    <property type="project" value="UniProtKB-KW"/>
</dbReference>
<proteinExistence type="predicted"/>
<feature type="domain" description="Aminoglycoside phosphotransferase" evidence="1">
    <location>
        <begin position="43"/>
        <end position="219"/>
    </location>
</feature>
<dbReference type="EMBL" id="CP023326">
    <property type="protein sequence ID" value="ATY65507.1"/>
    <property type="molecule type" value="Genomic_DNA"/>
</dbReference>
<organism evidence="2 3">
    <name type="scientific">Cordyceps militaris</name>
    <name type="common">Caterpillar fungus</name>
    <name type="synonym">Clavaria militaris</name>
    <dbReference type="NCBI Taxonomy" id="73501"/>
    <lineage>
        <taxon>Eukaryota</taxon>
        <taxon>Fungi</taxon>
        <taxon>Dikarya</taxon>
        <taxon>Ascomycota</taxon>
        <taxon>Pezizomycotina</taxon>
        <taxon>Sordariomycetes</taxon>
        <taxon>Hypocreomycetidae</taxon>
        <taxon>Hypocreales</taxon>
        <taxon>Cordycipitaceae</taxon>
        <taxon>Cordyceps</taxon>
    </lineage>
</organism>
<evidence type="ECO:0000259" key="1">
    <source>
        <dbReference type="Pfam" id="PF01636"/>
    </source>
</evidence>
<keyword evidence="2" id="KW-0808">Transferase</keyword>